<feature type="transmembrane region" description="Helical" evidence="7">
    <location>
        <begin position="221"/>
        <end position="241"/>
    </location>
</feature>
<dbReference type="FunFam" id="3.40.1810.10:FF:000006">
    <property type="entry name" value="Agamous-like MADS-box protein AGL62"/>
    <property type="match status" value="1"/>
</dbReference>
<dbReference type="InterPro" id="IPR002100">
    <property type="entry name" value="TF_MADSbox"/>
</dbReference>
<dbReference type="InterPro" id="IPR033896">
    <property type="entry name" value="MEF2-like_N"/>
</dbReference>
<proteinExistence type="predicted"/>
<dbReference type="SMART" id="SM00432">
    <property type="entry name" value="MADS"/>
    <property type="match status" value="1"/>
</dbReference>
<dbReference type="GO" id="GO:0000981">
    <property type="term" value="F:DNA-binding transcription factor activity, RNA polymerase II-specific"/>
    <property type="evidence" value="ECO:0007669"/>
    <property type="project" value="TreeGrafter"/>
</dbReference>
<keyword evidence="2" id="KW-0805">Transcription regulation</keyword>
<evidence type="ECO:0000256" key="1">
    <source>
        <dbReference type="ARBA" id="ARBA00004123"/>
    </source>
</evidence>
<evidence type="ECO:0000256" key="4">
    <source>
        <dbReference type="ARBA" id="ARBA00023163"/>
    </source>
</evidence>
<keyword evidence="4" id="KW-0804">Transcription</keyword>
<dbReference type="InterPro" id="IPR036879">
    <property type="entry name" value="TF_MADSbox_sf"/>
</dbReference>
<keyword evidence="7" id="KW-1133">Transmembrane helix</keyword>
<evidence type="ECO:0000259" key="8">
    <source>
        <dbReference type="PROSITE" id="PS50066"/>
    </source>
</evidence>
<feature type="coiled-coil region" evidence="6">
    <location>
        <begin position="95"/>
        <end position="167"/>
    </location>
</feature>
<dbReference type="PANTHER" id="PTHR11945">
    <property type="entry name" value="MADS BOX PROTEIN"/>
    <property type="match status" value="1"/>
</dbReference>
<dbReference type="GO" id="GO:0005634">
    <property type="term" value="C:nucleus"/>
    <property type="evidence" value="ECO:0007669"/>
    <property type="project" value="UniProtKB-SubCell"/>
</dbReference>
<dbReference type="GO" id="GO:0000978">
    <property type="term" value="F:RNA polymerase II cis-regulatory region sequence-specific DNA binding"/>
    <property type="evidence" value="ECO:0007669"/>
    <property type="project" value="TreeGrafter"/>
</dbReference>
<keyword evidence="7" id="KW-0812">Transmembrane</keyword>
<dbReference type="Gene3D" id="6.10.140.920">
    <property type="match status" value="1"/>
</dbReference>
<dbReference type="CDD" id="cd00265">
    <property type="entry name" value="MADS_MEF2_like"/>
    <property type="match status" value="1"/>
</dbReference>
<reference evidence="9 10" key="1">
    <citation type="journal article" date="2020" name="Mol. Plant">
        <title>The Chromosome-Based Rubber Tree Genome Provides New Insights into Spurge Genome Evolution and Rubber Biosynthesis.</title>
        <authorList>
            <person name="Liu J."/>
            <person name="Shi C."/>
            <person name="Shi C.C."/>
            <person name="Li W."/>
            <person name="Zhang Q.J."/>
            <person name="Zhang Y."/>
            <person name="Li K."/>
            <person name="Lu H.F."/>
            <person name="Shi C."/>
            <person name="Zhu S.T."/>
            <person name="Xiao Z.Y."/>
            <person name="Nan H."/>
            <person name="Yue Y."/>
            <person name="Zhu X.G."/>
            <person name="Wu Y."/>
            <person name="Hong X.N."/>
            <person name="Fan G.Y."/>
            <person name="Tong Y."/>
            <person name="Zhang D."/>
            <person name="Mao C.L."/>
            <person name="Liu Y.L."/>
            <person name="Hao S.J."/>
            <person name="Liu W.Q."/>
            <person name="Lv M.Q."/>
            <person name="Zhang H.B."/>
            <person name="Liu Y."/>
            <person name="Hu-Tang G.R."/>
            <person name="Wang J.P."/>
            <person name="Wang J.H."/>
            <person name="Sun Y.H."/>
            <person name="Ni S.B."/>
            <person name="Chen W.B."/>
            <person name="Zhang X.C."/>
            <person name="Jiao Y.N."/>
            <person name="Eichler E.E."/>
            <person name="Li G.H."/>
            <person name="Liu X."/>
            <person name="Gao L.Z."/>
        </authorList>
    </citation>
    <scope>NUCLEOTIDE SEQUENCE [LARGE SCALE GENOMIC DNA]</scope>
    <source>
        <strain evidence="10">cv. GT1</strain>
        <tissue evidence="9">Leaf</tissue>
    </source>
</reference>
<sequence length="252" mass="28506">MVKRSSLGRQKIAMEKISKKSHLQVTFSKRRAGLFKKASELCTLCGVEIAIIVFSPANKAFSFGHPEVESILERFLARNPPPTSGAHQIIEAHRNANVRELNAQLTHILNQLEQERKQAEEFKQITKSSQGHCWWEAPVHDLGLHELETLRDALEELKKSVTKQANKILVEPKNSSPFLAANGIGHVSDYESKKLINSNESLKEMSIDLPLALRIQLLKDLTYVGIHIITIALAYPASLLWKTNAWKFWIRS</sequence>
<evidence type="ECO:0000256" key="6">
    <source>
        <dbReference type="SAM" id="Coils"/>
    </source>
</evidence>
<comment type="subcellular location">
    <subcellularLocation>
        <location evidence="1">Nucleus</location>
    </subcellularLocation>
</comment>
<dbReference type="GO" id="GO:0046983">
    <property type="term" value="F:protein dimerization activity"/>
    <property type="evidence" value="ECO:0007669"/>
    <property type="project" value="InterPro"/>
</dbReference>
<protein>
    <recommendedName>
        <fullName evidence="8">MADS-box domain-containing protein</fullName>
    </recommendedName>
</protein>
<keyword evidence="5" id="KW-0539">Nucleus</keyword>
<evidence type="ECO:0000313" key="9">
    <source>
        <dbReference type="EMBL" id="KAF2306712.1"/>
    </source>
</evidence>
<dbReference type="PROSITE" id="PS50066">
    <property type="entry name" value="MADS_BOX_2"/>
    <property type="match status" value="1"/>
</dbReference>
<evidence type="ECO:0000256" key="3">
    <source>
        <dbReference type="ARBA" id="ARBA00023125"/>
    </source>
</evidence>
<dbReference type="AlphaFoldDB" id="A0A6A6LZ86"/>
<keyword evidence="3" id="KW-0238">DNA-binding</keyword>
<evidence type="ECO:0000256" key="7">
    <source>
        <dbReference type="SAM" id="Phobius"/>
    </source>
</evidence>
<evidence type="ECO:0000256" key="5">
    <source>
        <dbReference type="ARBA" id="ARBA00023242"/>
    </source>
</evidence>
<evidence type="ECO:0000256" key="2">
    <source>
        <dbReference type="ARBA" id="ARBA00023015"/>
    </source>
</evidence>
<keyword evidence="6" id="KW-0175">Coiled coil</keyword>
<feature type="domain" description="MADS-box" evidence="8">
    <location>
        <begin position="7"/>
        <end position="67"/>
    </location>
</feature>
<dbReference type="SUPFAM" id="SSF55455">
    <property type="entry name" value="SRF-like"/>
    <property type="match status" value="1"/>
</dbReference>
<comment type="caution">
    <text evidence="9">The sequence shown here is derived from an EMBL/GenBank/DDBJ whole genome shotgun (WGS) entry which is preliminary data.</text>
</comment>
<keyword evidence="10" id="KW-1185">Reference proteome</keyword>
<name>A0A6A6LZ86_HEVBR</name>
<evidence type="ECO:0000313" key="10">
    <source>
        <dbReference type="Proteomes" id="UP000467840"/>
    </source>
</evidence>
<dbReference type="EMBL" id="JAAGAX010000008">
    <property type="protein sequence ID" value="KAF2306712.1"/>
    <property type="molecule type" value="Genomic_DNA"/>
</dbReference>
<keyword evidence="7" id="KW-0472">Membrane</keyword>
<dbReference type="Proteomes" id="UP000467840">
    <property type="component" value="Chromosome 9"/>
</dbReference>
<dbReference type="PANTHER" id="PTHR11945:SF629">
    <property type="entry name" value="OS02G0164450 PROTEIN"/>
    <property type="match status" value="1"/>
</dbReference>
<dbReference type="Gene3D" id="3.40.1810.10">
    <property type="entry name" value="Transcription factor, MADS-box"/>
    <property type="match status" value="1"/>
</dbReference>
<dbReference type="GO" id="GO:0045944">
    <property type="term" value="P:positive regulation of transcription by RNA polymerase II"/>
    <property type="evidence" value="ECO:0007669"/>
    <property type="project" value="InterPro"/>
</dbReference>
<organism evidence="9 10">
    <name type="scientific">Hevea brasiliensis</name>
    <name type="common">Para rubber tree</name>
    <name type="synonym">Siphonia brasiliensis</name>
    <dbReference type="NCBI Taxonomy" id="3981"/>
    <lineage>
        <taxon>Eukaryota</taxon>
        <taxon>Viridiplantae</taxon>
        <taxon>Streptophyta</taxon>
        <taxon>Embryophyta</taxon>
        <taxon>Tracheophyta</taxon>
        <taxon>Spermatophyta</taxon>
        <taxon>Magnoliopsida</taxon>
        <taxon>eudicotyledons</taxon>
        <taxon>Gunneridae</taxon>
        <taxon>Pentapetalae</taxon>
        <taxon>rosids</taxon>
        <taxon>fabids</taxon>
        <taxon>Malpighiales</taxon>
        <taxon>Euphorbiaceae</taxon>
        <taxon>Crotonoideae</taxon>
        <taxon>Micrandreae</taxon>
        <taxon>Hevea</taxon>
    </lineage>
</organism>
<dbReference type="Pfam" id="PF00319">
    <property type="entry name" value="SRF-TF"/>
    <property type="match status" value="1"/>
</dbReference>
<accession>A0A6A6LZ86</accession>
<dbReference type="PRINTS" id="PR00404">
    <property type="entry name" value="MADSDOMAIN"/>
</dbReference>
<gene>
    <name evidence="9" type="ORF">GH714_020764</name>
</gene>